<dbReference type="SUPFAM" id="SSF53067">
    <property type="entry name" value="Actin-like ATPase domain"/>
    <property type="match status" value="1"/>
</dbReference>
<dbReference type="Pfam" id="PF00480">
    <property type="entry name" value="ROK"/>
    <property type="match status" value="1"/>
</dbReference>
<dbReference type="PROSITE" id="PS01125">
    <property type="entry name" value="ROK"/>
    <property type="match status" value="1"/>
</dbReference>
<reference evidence="5" key="1">
    <citation type="submission" date="2017-04" db="EMBL/GenBank/DDBJ databases">
        <title>Function of individual gut microbiota members based on whole genome sequencing of pure cultures obtained from chicken caecum.</title>
        <authorList>
            <person name="Medvecky M."/>
            <person name="Cejkova D."/>
            <person name="Polansky O."/>
            <person name="Karasova D."/>
            <person name="Kubasova T."/>
            <person name="Cizek A."/>
            <person name="Rychlik I."/>
        </authorList>
    </citation>
    <scope>NUCLEOTIDE SEQUENCE [LARGE SCALE GENOMIC DNA]</scope>
    <source>
        <strain evidence="5">An180</strain>
    </source>
</reference>
<dbReference type="GO" id="GO:0042732">
    <property type="term" value="P:D-xylose metabolic process"/>
    <property type="evidence" value="ECO:0007669"/>
    <property type="project" value="UniProtKB-KW"/>
</dbReference>
<dbReference type="SUPFAM" id="SSF46785">
    <property type="entry name" value="Winged helix' DNA-binding domain"/>
    <property type="match status" value="1"/>
</dbReference>
<comment type="function">
    <text evidence="1">Transcriptional repressor of xylose-utilizing enzymes.</text>
</comment>
<dbReference type="Pfam" id="PF13412">
    <property type="entry name" value="HTH_24"/>
    <property type="match status" value="1"/>
</dbReference>
<name>A0A1Y4LBV4_9FIRM</name>
<dbReference type="CDD" id="cd00090">
    <property type="entry name" value="HTH_ARSR"/>
    <property type="match status" value="1"/>
</dbReference>
<dbReference type="InterPro" id="IPR049874">
    <property type="entry name" value="ROK_cs"/>
</dbReference>
<evidence type="ECO:0000256" key="1">
    <source>
        <dbReference type="ARBA" id="ARBA00002486"/>
    </source>
</evidence>
<dbReference type="Proteomes" id="UP000195897">
    <property type="component" value="Unassembled WGS sequence"/>
</dbReference>
<keyword evidence="3" id="KW-0859">Xylose metabolism</keyword>
<sequence>MREKKRHLWLKKYRMQKKAEKSEKINKVLVFCPWEWYNLINEKTFTKVWGVPMAQSRKISTAELRRQNRNNIYRYFYDAQTPKTKQDIANDLSLSLPTVTQNLRELMDAGLIEYAGLIDSNGGRRARSMQMCADVQFAVGIELSPKHIRLAAVNLRADVIAYEKIACPFSNDVSYRQRMARALEEFLDRFSLDRGRLLGVGITLPGIIDEENGMIEVVPVFGLRKMRLSLLTELLPYPVFVENDANAGGFAEWWNHASFETMAYLFIGKGVGGALLIDGKPYVGVQRRSAEFGHMCIASNGKGCSCGRHDCLEAYCSTARLSDDLDISVEDFFRGLHEGNEQYFAVWKNYLDALSVGINNIRMMMDCPVVVGGTITPYLEEYLPDLVARLSMRSSFDDDGSYLHLGRCGDRANCVGVALHFIADFMKSI</sequence>
<organism evidence="4 5">
    <name type="scientific">Butyricicoccus pullicaecorum</name>
    <dbReference type="NCBI Taxonomy" id="501571"/>
    <lineage>
        <taxon>Bacteria</taxon>
        <taxon>Bacillati</taxon>
        <taxon>Bacillota</taxon>
        <taxon>Clostridia</taxon>
        <taxon>Eubacteriales</taxon>
        <taxon>Butyricicoccaceae</taxon>
        <taxon>Butyricicoccus</taxon>
    </lineage>
</organism>
<gene>
    <name evidence="4" type="ORF">B5F17_03055</name>
</gene>
<dbReference type="InterPro" id="IPR036390">
    <property type="entry name" value="WH_DNA-bd_sf"/>
</dbReference>
<comment type="caution">
    <text evidence="4">The sequence shown here is derived from an EMBL/GenBank/DDBJ whole genome shotgun (WGS) entry which is preliminary data.</text>
</comment>
<evidence type="ECO:0000313" key="4">
    <source>
        <dbReference type="EMBL" id="OUP54206.1"/>
    </source>
</evidence>
<dbReference type="EMBL" id="NFKK01000002">
    <property type="protein sequence ID" value="OUP54206.1"/>
    <property type="molecule type" value="Genomic_DNA"/>
</dbReference>
<dbReference type="InterPro" id="IPR000600">
    <property type="entry name" value="ROK"/>
</dbReference>
<evidence type="ECO:0000256" key="3">
    <source>
        <dbReference type="ARBA" id="ARBA00022629"/>
    </source>
</evidence>
<dbReference type="InterPro" id="IPR036388">
    <property type="entry name" value="WH-like_DNA-bd_sf"/>
</dbReference>
<evidence type="ECO:0000256" key="2">
    <source>
        <dbReference type="ARBA" id="ARBA00006479"/>
    </source>
</evidence>
<proteinExistence type="inferred from homology"/>
<dbReference type="PANTHER" id="PTHR18964">
    <property type="entry name" value="ROK (REPRESSOR, ORF, KINASE) FAMILY"/>
    <property type="match status" value="1"/>
</dbReference>
<accession>A0A1Y4LBV4</accession>
<keyword evidence="3" id="KW-0119">Carbohydrate metabolism</keyword>
<dbReference type="Gene3D" id="1.10.10.10">
    <property type="entry name" value="Winged helix-like DNA-binding domain superfamily/Winged helix DNA-binding domain"/>
    <property type="match status" value="1"/>
</dbReference>
<dbReference type="AlphaFoldDB" id="A0A1Y4LBV4"/>
<dbReference type="InterPro" id="IPR011991">
    <property type="entry name" value="ArsR-like_HTH"/>
</dbReference>
<dbReference type="Gene3D" id="3.30.420.40">
    <property type="match status" value="2"/>
</dbReference>
<comment type="similarity">
    <text evidence="2">Belongs to the ROK (NagC/XylR) family.</text>
</comment>
<protein>
    <recommendedName>
        <fullName evidence="6">HTH marR-type domain-containing protein</fullName>
    </recommendedName>
</protein>
<dbReference type="PANTHER" id="PTHR18964:SF149">
    <property type="entry name" value="BIFUNCTIONAL UDP-N-ACETYLGLUCOSAMINE 2-EPIMERASE_N-ACETYLMANNOSAMINE KINASE"/>
    <property type="match status" value="1"/>
</dbReference>
<evidence type="ECO:0000313" key="5">
    <source>
        <dbReference type="Proteomes" id="UP000195897"/>
    </source>
</evidence>
<dbReference type="InterPro" id="IPR043129">
    <property type="entry name" value="ATPase_NBD"/>
</dbReference>
<evidence type="ECO:0008006" key="6">
    <source>
        <dbReference type="Google" id="ProtNLM"/>
    </source>
</evidence>